<dbReference type="Proteomes" id="UP000324800">
    <property type="component" value="Unassembled WGS sequence"/>
</dbReference>
<gene>
    <name evidence="1" type="ORF">EZS28_052824</name>
</gene>
<organism evidence="1 2">
    <name type="scientific">Streblomastix strix</name>
    <dbReference type="NCBI Taxonomy" id="222440"/>
    <lineage>
        <taxon>Eukaryota</taxon>
        <taxon>Metamonada</taxon>
        <taxon>Preaxostyla</taxon>
        <taxon>Oxymonadida</taxon>
        <taxon>Streblomastigidae</taxon>
        <taxon>Streblomastix</taxon>
    </lineage>
</organism>
<sequence>TIIQRRLNISLLPFCQILPKLRTDQFLSQLVVPRIKILSSMTNSIEPCQAYLAIYKDSQPNSETQPPIPPSVAFSTFKAACVREMMNPNNAQFKARIQDELNQCMAHVQNIVTLVTF</sequence>
<comment type="caution">
    <text evidence="1">The sequence shown here is derived from an EMBL/GenBank/DDBJ whole genome shotgun (WGS) entry which is preliminary data.</text>
</comment>
<feature type="non-terminal residue" evidence="1">
    <location>
        <position position="1"/>
    </location>
</feature>
<accession>A0A5J4RV88</accession>
<name>A0A5J4RV88_9EUKA</name>
<proteinExistence type="predicted"/>
<dbReference type="EMBL" id="SNRW01041491">
    <property type="protein sequence ID" value="KAA6337050.1"/>
    <property type="molecule type" value="Genomic_DNA"/>
</dbReference>
<evidence type="ECO:0000313" key="1">
    <source>
        <dbReference type="EMBL" id="KAA6337050.1"/>
    </source>
</evidence>
<dbReference type="AlphaFoldDB" id="A0A5J4RV88"/>
<evidence type="ECO:0000313" key="2">
    <source>
        <dbReference type="Proteomes" id="UP000324800"/>
    </source>
</evidence>
<protein>
    <submittedName>
        <fullName evidence="1">Uncharacterized protein</fullName>
    </submittedName>
</protein>
<reference evidence="1 2" key="1">
    <citation type="submission" date="2019-03" db="EMBL/GenBank/DDBJ databases">
        <title>Single cell metagenomics reveals metabolic interactions within the superorganism composed of flagellate Streblomastix strix and complex community of Bacteroidetes bacteria on its surface.</title>
        <authorList>
            <person name="Treitli S.C."/>
            <person name="Kolisko M."/>
            <person name="Husnik F."/>
            <person name="Keeling P."/>
            <person name="Hampl V."/>
        </authorList>
    </citation>
    <scope>NUCLEOTIDE SEQUENCE [LARGE SCALE GENOMIC DNA]</scope>
    <source>
        <strain evidence="1">ST1C</strain>
    </source>
</reference>